<dbReference type="OrthoDB" id="6279537at2759"/>
<keyword evidence="2" id="KW-1185">Reference proteome</keyword>
<proteinExistence type="predicted"/>
<protein>
    <submittedName>
        <fullName evidence="1">Uncharacterized protein</fullName>
    </submittedName>
</protein>
<gene>
    <name evidence="1" type="ORF">PXEA_LOCUS35780</name>
</gene>
<sequence>MFCFTKIHYICGTGTGSVHLYEWAQPTPVTSDLTNTFVLTDQGCSGQQVAGARGARVTALRFDETGRKFGCGDADGHFGLWNLNTTNSGKPPYFVSVYDASFETEFRLSWEHNY</sequence>
<name>A0A448XQG5_9PLAT</name>
<dbReference type="Proteomes" id="UP000784294">
    <property type="component" value="Unassembled WGS sequence"/>
</dbReference>
<dbReference type="SUPFAM" id="SSF50978">
    <property type="entry name" value="WD40 repeat-like"/>
    <property type="match status" value="1"/>
</dbReference>
<evidence type="ECO:0000313" key="2">
    <source>
        <dbReference type="Proteomes" id="UP000784294"/>
    </source>
</evidence>
<dbReference type="AlphaFoldDB" id="A0A448XQG5"/>
<reference evidence="1" key="1">
    <citation type="submission" date="2018-11" db="EMBL/GenBank/DDBJ databases">
        <authorList>
            <consortium name="Pathogen Informatics"/>
        </authorList>
    </citation>
    <scope>NUCLEOTIDE SEQUENCE</scope>
</reference>
<dbReference type="InterPro" id="IPR015943">
    <property type="entry name" value="WD40/YVTN_repeat-like_dom_sf"/>
</dbReference>
<comment type="caution">
    <text evidence="1">The sequence shown here is derived from an EMBL/GenBank/DDBJ whole genome shotgun (WGS) entry which is preliminary data.</text>
</comment>
<dbReference type="EMBL" id="CAAALY010273881">
    <property type="protein sequence ID" value="VEL42340.1"/>
    <property type="molecule type" value="Genomic_DNA"/>
</dbReference>
<organism evidence="1 2">
    <name type="scientific">Protopolystoma xenopodis</name>
    <dbReference type="NCBI Taxonomy" id="117903"/>
    <lineage>
        <taxon>Eukaryota</taxon>
        <taxon>Metazoa</taxon>
        <taxon>Spiralia</taxon>
        <taxon>Lophotrochozoa</taxon>
        <taxon>Platyhelminthes</taxon>
        <taxon>Monogenea</taxon>
        <taxon>Polyopisthocotylea</taxon>
        <taxon>Polystomatidea</taxon>
        <taxon>Polystomatidae</taxon>
        <taxon>Protopolystoma</taxon>
    </lineage>
</organism>
<evidence type="ECO:0000313" key="1">
    <source>
        <dbReference type="EMBL" id="VEL42340.1"/>
    </source>
</evidence>
<accession>A0A448XQG5</accession>
<dbReference type="InterPro" id="IPR036322">
    <property type="entry name" value="WD40_repeat_dom_sf"/>
</dbReference>
<dbReference type="Gene3D" id="2.130.10.10">
    <property type="entry name" value="YVTN repeat-like/Quinoprotein amine dehydrogenase"/>
    <property type="match status" value="1"/>
</dbReference>